<gene>
    <name evidence="1" type="ORF">MBM_00050</name>
</gene>
<dbReference type="PANTHER" id="PTHR42085">
    <property type="entry name" value="F-BOX DOMAIN-CONTAINING PROTEIN"/>
    <property type="match status" value="1"/>
</dbReference>
<proteinExistence type="predicted"/>
<dbReference type="InParanoid" id="K1X757"/>
<name>K1X757_MARBU</name>
<dbReference type="EMBL" id="JH921428">
    <property type="protein sequence ID" value="EKD20937.1"/>
    <property type="molecule type" value="Genomic_DNA"/>
</dbReference>
<dbReference type="AlphaFoldDB" id="K1X757"/>
<evidence type="ECO:0000313" key="1">
    <source>
        <dbReference type="EMBL" id="EKD20937.1"/>
    </source>
</evidence>
<dbReference type="OrthoDB" id="5314997at2759"/>
<reference evidence="1 2" key="1">
    <citation type="journal article" date="2012" name="BMC Genomics">
        <title>Sequencing the genome of Marssonina brunnea reveals fungus-poplar co-evolution.</title>
        <authorList>
            <person name="Zhu S."/>
            <person name="Cao Y.-Z."/>
            <person name="Jiang C."/>
            <person name="Tan B.-Y."/>
            <person name="Wang Z."/>
            <person name="Feng S."/>
            <person name="Zhang L."/>
            <person name="Su X.-H."/>
            <person name="Brejova B."/>
            <person name="Vinar T."/>
            <person name="Xu M."/>
            <person name="Wang M.-X."/>
            <person name="Zhang S.-G."/>
            <person name="Huang M.-R."/>
            <person name="Wu R."/>
            <person name="Zhou Y."/>
        </authorList>
    </citation>
    <scope>NUCLEOTIDE SEQUENCE [LARGE SCALE GENOMIC DNA]</scope>
    <source>
        <strain evidence="1 2">MB_m1</strain>
    </source>
</reference>
<evidence type="ECO:0008006" key="3">
    <source>
        <dbReference type="Google" id="ProtNLM"/>
    </source>
</evidence>
<dbReference type="InterPro" id="IPR038883">
    <property type="entry name" value="AN11006-like"/>
</dbReference>
<dbReference type="HOGENOM" id="CLU_059769_0_0_1"/>
<organism evidence="1 2">
    <name type="scientific">Marssonina brunnea f. sp. multigermtubi (strain MB_m1)</name>
    <name type="common">Marssonina leaf spot fungus</name>
    <dbReference type="NCBI Taxonomy" id="1072389"/>
    <lineage>
        <taxon>Eukaryota</taxon>
        <taxon>Fungi</taxon>
        <taxon>Dikarya</taxon>
        <taxon>Ascomycota</taxon>
        <taxon>Pezizomycotina</taxon>
        <taxon>Leotiomycetes</taxon>
        <taxon>Helotiales</taxon>
        <taxon>Drepanopezizaceae</taxon>
        <taxon>Drepanopeziza</taxon>
    </lineage>
</organism>
<dbReference type="KEGG" id="mbe:MBM_00050"/>
<keyword evidence="2" id="KW-1185">Reference proteome</keyword>
<accession>K1X757</accession>
<protein>
    <recommendedName>
        <fullName evidence="3">F-box domain-containing protein</fullName>
    </recommendedName>
</protein>
<dbReference type="Proteomes" id="UP000006753">
    <property type="component" value="Unassembled WGS sequence"/>
</dbReference>
<dbReference type="OMA" id="ARWHILI"/>
<evidence type="ECO:0000313" key="2">
    <source>
        <dbReference type="Proteomes" id="UP000006753"/>
    </source>
</evidence>
<sequence>MPLAFLQVFPREIRDQIYTHALSTQSGAVTLSPWTVEVAKSLALLRTCKQVHRECKDLIWHHNRLSLRSDHTQLSQKFRSLLKHGPAKRIRLLRLTLELLDRDELEWVASSAKALGDWARYGRLESITIVAEWDKPKDLQEFKEIQNMRKYGEVLDGRLYKDSSTWTRMIVNTGWPRFCNWGKQKWFREMLMDPGGINELLLELHEAFGGGRLYVDGLLCFKDHLQVAEGYHVDPRNGEIRIVPGACRQVHVPNSSTGFVSLSEISSRPFEHPIYRFHESSPYSPGPLNIISHTIPLVNKQLRKECAPLLWERNTLLTSPRDLIKLMDAPSLAIFDLLDVRHLKLRINLLSAENWCEEAFRRLAPWVVTGSLKSVCLTLVNPEDPDLTD</sequence>
<dbReference type="PANTHER" id="PTHR42085:SF1">
    <property type="entry name" value="F-BOX DOMAIN-CONTAINING PROTEIN"/>
    <property type="match status" value="1"/>
</dbReference>